<dbReference type="InterPro" id="IPR055482">
    <property type="entry name" value="DUF7054"/>
</dbReference>
<reference evidence="2" key="2">
    <citation type="submission" date="2021-03" db="UniProtKB">
        <authorList>
            <consortium name="EnsemblPlants"/>
        </authorList>
    </citation>
    <scope>IDENTIFICATION</scope>
</reference>
<evidence type="ECO:0000259" key="1">
    <source>
        <dbReference type="Pfam" id="PF23156"/>
    </source>
</evidence>
<dbReference type="Proteomes" id="UP000596660">
    <property type="component" value="Unplaced"/>
</dbReference>
<dbReference type="PANTHER" id="PTHR33270">
    <property type="entry name" value="BNAC05G50380D PROTEIN"/>
    <property type="match status" value="1"/>
</dbReference>
<gene>
    <name evidence="2" type="primary">LOC110730689</name>
</gene>
<dbReference type="OrthoDB" id="1919859at2759"/>
<evidence type="ECO:0000313" key="3">
    <source>
        <dbReference type="Proteomes" id="UP000596660"/>
    </source>
</evidence>
<dbReference type="Gramene" id="AUR62038691-RA">
    <property type="protein sequence ID" value="AUR62038691-RA:cds"/>
    <property type="gene ID" value="AUR62038691"/>
</dbReference>
<dbReference type="AlphaFoldDB" id="A0A803N157"/>
<keyword evidence="3" id="KW-1185">Reference proteome</keyword>
<protein>
    <recommendedName>
        <fullName evidence="1">DUF7054 domain-containing protein</fullName>
    </recommendedName>
</protein>
<dbReference type="KEGG" id="cqi:110730689"/>
<dbReference type="OMA" id="KRNVHEK"/>
<dbReference type="RefSeq" id="XP_021766200.1">
    <property type="nucleotide sequence ID" value="XM_021910508.1"/>
</dbReference>
<organism evidence="2 3">
    <name type="scientific">Chenopodium quinoa</name>
    <name type="common">Quinoa</name>
    <dbReference type="NCBI Taxonomy" id="63459"/>
    <lineage>
        <taxon>Eukaryota</taxon>
        <taxon>Viridiplantae</taxon>
        <taxon>Streptophyta</taxon>
        <taxon>Embryophyta</taxon>
        <taxon>Tracheophyta</taxon>
        <taxon>Spermatophyta</taxon>
        <taxon>Magnoliopsida</taxon>
        <taxon>eudicotyledons</taxon>
        <taxon>Gunneridae</taxon>
        <taxon>Pentapetalae</taxon>
        <taxon>Caryophyllales</taxon>
        <taxon>Chenopodiaceae</taxon>
        <taxon>Chenopodioideae</taxon>
        <taxon>Atripliceae</taxon>
        <taxon>Chenopodium</taxon>
    </lineage>
</organism>
<dbReference type="GeneID" id="110730689"/>
<name>A0A803N157_CHEQI</name>
<sequence length="153" mass="17014">MFSSNNSQKYKSCTKKGGNCFECHKDSRFDNKRFLIIVNVLGSAGPLRFLVNEEDLVSGVIESALKLYAKEGRLPALGSDNSKFLLYCANFGSDALSPWDEVGSCGARNFVLCKKPEQQPNMTEARSHIISRKGSGNWKAWLNKSLTFKISSH</sequence>
<dbReference type="PANTHER" id="PTHR33270:SF5">
    <property type="entry name" value="GB|AAC00605.1"/>
    <property type="match status" value="1"/>
</dbReference>
<dbReference type="InterPro" id="IPR040358">
    <property type="entry name" value="At4g22758-like"/>
</dbReference>
<evidence type="ECO:0000313" key="2">
    <source>
        <dbReference type="EnsemblPlants" id="AUR62038691-RA:cds"/>
    </source>
</evidence>
<dbReference type="EnsemblPlants" id="AUR62038691-RA">
    <property type="protein sequence ID" value="AUR62038691-RA:cds"/>
    <property type="gene ID" value="AUR62038691"/>
</dbReference>
<reference evidence="2" key="1">
    <citation type="journal article" date="2017" name="Nature">
        <title>The genome of Chenopodium quinoa.</title>
        <authorList>
            <person name="Jarvis D.E."/>
            <person name="Ho Y.S."/>
            <person name="Lightfoot D.J."/>
            <person name="Schmoeckel S.M."/>
            <person name="Li B."/>
            <person name="Borm T.J.A."/>
            <person name="Ohyanagi H."/>
            <person name="Mineta K."/>
            <person name="Michell C.T."/>
            <person name="Saber N."/>
            <person name="Kharbatia N.M."/>
            <person name="Rupper R.R."/>
            <person name="Sharp A.R."/>
            <person name="Dally N."/>
            <person name="Boughton B.A."/>
            <person name="Woo Y.H."/>
            <person name="Gao G."/>
            <person name="Schijlen E.G.W.M."/>
            <person name="Guo X."/>
            <person name="Momin A.A."/>
            <person name="Negrao S."/>
            <person name="Al-Babili S."/>
            <person name="Gehring C."/>
            <person name="Roessner U."/>
            <person name="Jung C."/>
            <person name="Murphy K."/>
            <person name="Arold S.T."/>
            <person name="Gojobori T."/>
            <person name="van der Linden C.G."/>
            <person name="van Loo E.N."/>
            <person name="Jellen E.N."/>
            <person name="Maughan P.J."/>
            <person name="Tester M."/>
        </authorList>
    </citation>
    <scope>NUCLEOTIDE SEQUENCE [LARGE SCALE GENOMIC DNA]</scope>
    <source>
        <strain evidence="2">cv. PI 614886</strain>
    </source>
</reference>
<feature type="domain" description="DUF7054" evidence="1">
    <location>
        <begin position="31"/>
        <end position="113"/>
    </location>
</feature>
<dbReference type="Pfam" id="PF23156">
    <property type="entry name" value="DUF7054"/>
    <property type="match status" value="1"/>
</dbReference>
<proteinExistence type="predicted"/>
<accession>A0A803N157</accession>